<proteinExistence type="predicted"/>
<protein>
    <submittedName>
        <fullName evidence="2">Lysosomal acid phosphatase</fullName>
    </submittedName>
</protein>
<evidence type="ECO:0000313" key="2">
    <source>
        <dbReference type="WBParaSite" id="RSKR_0000482500.1"/>
    </source>
</evidence>
<name>A0AC35TVV6_9BILA</name>
<reference evidence="2" key="1">
    <citation type="submission" date="2016-11" db="UniProtKB">
        <authorList>
            <consortium name="WormBaseParasite"/>
        </authorList>
    </citation>
    <scope>IDENTIFICATION</scope>
    <source>
        <strain evidence="2">KR3021</strain>
    </source>
</reference>
<organism evidence="1 2">
    <name type="scientific">Rhabditophanes sp. KR3021</name>
    <dbReference type="NCBI Taxonomy" id="114890"/>
    <lineage>
        <taxon>Eukaryota</taxon>
        <taxon>Metazoa</taxon>
        <taxon>Ecdysozoa</taxon>
        <taxon>Nematoda</taxon>
        <taxon>Chromadorea</taxon>
        <taxon>Rhabditida</taxon>
        <taxon>Tylenchina</taxon>
        <taxon>Panagrolaimomorpha</taxon>
        <taxon>Strongyloidoidea</taxon>
        <taxon>Alloionematidae</taxon>
        <taxon>Rhabditophanes</taxon>
    </lineage>
</organism>
<accession>A0AC35TVV6</accession>
<evidence type="ECO:0000313" key="1">
    <source>
        <dbReference type="Proteomes" id="UP000095286"/>
    </source>
</evidence>
<dbReference type="WBParaSite" id="RSKR_0000482500.1">
    <property type="protein sequence ID" value="RSKR_0000482500.1"/>
    <property type="gene ID" value="RSKR_0000482500"/>
</dbReference>
<dbReference type="Proteomes" id="UP000095286">
    <property type="component" value="Unplaced"/>
</dbReference>
<sequence>MRMKFLIVLFALFEVVSLKQLVLVQALWRHGDRSPEGTYPGDPVPESAWPVAYGQLSPTGMHQQYLQGLKFQTRYMNQFQFLNKTYTAKQIHVRSDDMDRTLASALSNMAGLFSESVISHPDVSGGWPAKYTPVPIHTIASEMDNLINVDWHCPKMQELEVKQATHGKFLKWMAEQAPTLLEVSEKSGIKITEIKDLRNLFDTLSIEKAHNMTIPSWVTDDLYAKVEDIVAQAWDYLAGQAQFGIEENRELIKLKNGMLLKTMIGNIEAAAGSAPYNAKKYFAYSGHDTTVSAFLRTLQIKDQVLHNIEPDFAATVVLELWADNNYKNFFVEVLYVANSTAPFVSITKFIPDCGNAGYCPLPVFELRSQFYMPTDLDKECL</sequence>